<evidence type="ECO:0000259" key="5">
    <source>
        <dbReference type="Pfam" id="PF03070"/>
    </source>
</evidence>
<dbReference type="AlphaFoldDB" id="A0A839HGW6"/>
<dbReference type="PANTHER" id="PTHR40279:SF3">
    <property type="entry name" value="4-AMINOBENZOATE SYNTHASE"/>
    <property type="match status" value="1"/>
</dbReference>
<evidence type="ECO:0000313" key="6">
    <source>
        <dbReference type="EMBL" id="MBB1161597.1"/>
    </source>
</evidence>
<comment type="function">
    <text evidence="3">Ring cyclization and eight-electron oxidation of 3a-(2-amino-2-carboxyethyl)-4,5-dioxo-4,5,6,7,8,9-hexahydroquinoline-7,9-dicarboxylic-acid to PQQ.</text>
</comment>
<reference evidence="6 7" key="1">
    <citation type="submission" date="2020-08" db="EMBL/GenBank/DDBJ databases">
        <title>Aquariorum lacteus gen. nov., sp. nov., a new member of the family Comamonadaceae, isolated from freshwater aquarium.</title>
        <authorList>
            <person name="Chun S.-J."/>
        </authorList>
    </citation>
    <scope>NUCLEOTIDE SEQUENCE [LARGE SCALE GENOMIC DNA]</scope>
    <source>
        <strain evidence="6 7">SJAQ100</strain>
    </source>
</reference>
<dbReference type="InterPro" id="IPR004305">
    <property type="entry name" value="Thiaminase-2/PQQC"/>
</dbReference>
<proteinExistence type="inferred from homology"/>
<dbReference type="PANTHER" id="PTHR40279">
    <property type="entry name" value="PQQC-LIKE PROTEIN"/>
    <property type="match status" value="1"/>
</dbReference>
<comment type="pathway">
    <text evidence="3">Cofactor biosynthesis; pyrroloquinoline quinone biosynthesis.</text>
</comment>
<evidence type="ECO:0000256" key="1">
    <source>
        <dbReference type="ARBA" id="ARBA00022905"/>
    </source>
</evidence>
<keyword evidence="2 3" id="KW-0560">Oxidoreductase</keyword>
<comment type="similarity">
    <text evidence="3">Belongs to the PqqC family.</text>
</comment>
<gene>
    <name evidence="3 6" type="primary">pqqC</name>
    <name evidence="6" type="ORF">H4F90_06355</name>
</gene>
<protein>
    <recommendedName>
        <fullName evidence="3">Pyrroloquinoline-quinone synthase</fullName>
        <ecNumber evidence="3">1.3.3.11</ecNumber>
    </recommendedName>
    <alternativeName>
        <fullName evidence="3">Coenzyme PQQ synthesis protein C</fullName>
    </alternativeName>
    <alternativeName>
        <fullName evidence="3">Pyrroloquinoline quinone biosynthesis protein C</fullName>
    </alternativeName>
</protein>
<dbReference type="EC" id="1.3.3.11" evidence="3"/>
<dbReference type="HAMAP" id="MF_00654">
    <property type="entry name" value="PQQ_syn_PqqC"/>
    <property type="match status" value="1"/>
</dbReference>
<dbReference type="InterPro" id="IPR016084">
    <property type="entry name" value="Haem_Oase-like_multi-hlx"/>
</dbReference>
<dbReference type="InterPro" id="IPR011845">
    <property type="entry name" value="PqqC"/>
</dbReference>
<dbReference type="EMBL" id="JACIVI010000001">
    <property type="protein sequence ID" value="MBB1161597.1"/>
    <property type="molecule type" value="Genomic_DNA"/>
</dbReference>
<dbReference type="SUPFAM" id="SSF48613">
    <property type="entry name" value="Heme oxygenase-like"/>
    <property type="match status" value="1"/>
</dbReference>
<dbReference type="Proteomes" id="UP000586093">
    <property type="component" value="Unassembled WGS sequence"/>
</dbReference>
<feature type="region of interest" description="Disordered" evidence="4">
    <location>
        <begin position="1"/>
        <end position="40"/>
    </location>
</feature>
<accession>A0A839HGW6</accession>
<dbReference type="Gene3D" id="1.20.910.10">
    <property type="entry name" value="Heme oxygenase-like"/>
    <property type="match status" value="1"/>
</dbReference>
<comment type="caution">
    <text evidence="6">The sequence shown here is derived from an EMBL/GenBank/DDBJ whole genome shotgun (WGS) entry which is preliminary data.</text>
</comment>
<comment type="catalytic activity">
    <reaction evidence="3">
        <text>6-(2-amino-2-carboxyethyl)-7,8-dioxo-1,2,3,4,7,8-hexahydroquinoline-2,4-dicarboxylate + 3 O2 = pyrroloquinoline quinone + 2 H2O2 + 2 H2O + H(+)</text>
        <dbReference type="Rhea" id="RHEA:10692"/>
        <dbReference type="ChEBI" id="CHEBI:15377"/>
        <dbReference type="ChEBI" id="CHEBI:15378"/>
        <dbReference type="ChEBI" id="CHEBI:15379"/>
        <dbReference type="ChEBI" id="CHEBI:16240"/>
        <dbReference type="ChEBI" id="CHEBI:58442"/>
        <dbReference type="ChEBI" id="CHEBI:58778"/>
        <dbReference type="EC" id="1.3.3.11"/>
    </reaction>
</comment>
<evidence type="ECO:0000256" key="2">
    <source>
        <dbReference type="ARBA" id="ARBA00023002"/>
    </source>
</evidence>
<dbReference type="InterPro" id="IPR039068">
    <property type="entry name" value="PqqC-like"/>
</dbReference>
<evidence type="ECO:0000313" key="7">
    <source>
        <dbReference type="Proteomes" id="UP000586093"/>
    </source>
</evidence>
<dbReference type="GO" id="GO:0033732">
    <property type="term" value="F:pyrroloquinoline-quinone synthase activity"/>
    <property type="evidence" value="ECO:0007669"/>
    <property type="project" value="UniProtKB-EC"/>
</dbReference>
<organism evidence="6 7">
    <name type="scientific">Aquariibacter albus</name>
    <dbReference type="NCBI Taxonomy" id="2759899"/>
    <lineage>
        <taxon>Bacteria</taxon>
        <taxon>Pseudomonadati</taxon>
        <taxon>Pseudomonadota</taxon>
        <taxon>Betaproteobacteria</taxon>
        <taxon>Burkholderiales</taxon>
        <taxon>Sphaerotilaceae</taxon>
        <taxon>Aquariibacter</taxon>
    </lineage>
</organism>
<dbReference type="Pfam" id="PF03070">
    <property type="entry name" value="TENA_THI-4"/>
    <property type="match status" value="1"/>
</dbReference>
<sequence>MRRAGRARHRGGPRRHGDHAVSASLNPNFPNEVPLDDGRTPWTPAEFEARLRAKESKYHIFHAFNQRLNRGALQPFQVRGWVANRFYYQAAIPMKDAAIMGNCPDRATRRRWIERITDHDGHGDFHVEEGRGGGIETWTRLGLATGLSREDLWSFKHVQPGTRFAVDAYVNFARKAPWQEGIISSLTEMFAPKIHADRLATWPSAYPWIDQSGLGYFRSRIPLAQRDVEHGLEVALTWCSTRAKQERALQILQFKLDVLWSLLDAVEKAYPDDLAEELRP</sequence>
<keyword evidence="1 3" id="KW-0884">PQQ biosynthesis</keyword>
<feature type="domain" description="Thiaminase-2/PQQC" evidence="5">
    <location>
        <begin position="50"/>
        <end position="264"/>
    </location>
</feature>
<evidence type="ECO:0000256" key="3">
    <source>
        <dbReference type="HAMAP-Rule" id="MF_00654"/>
    </source>
</evidence>
<dbReference type="GO" id="GO:0018189">
    <property type="term" value="P:pyrroloquinoline quinone biosynthetic process"/>
    <property type="evidence" value="ECO:0007669"/>
    <property type="project" value="UniProtKB-UniRule"/>
</dbReference>
<feature type="compositionally biased region" description="Basic residues" evidence="4">
    <location>
        <begin position="1"/>
        <end position="17"/>
    </location>
</feature>
<dbReference type="NCBIfam" id="TIGR02111">
    <property type="entry name" value="PQQ_syn_pqqC"/>
    <property type="match status" value="1"/>
</dbReference>
<keyword evidence="7" id="KW-1185">Reference proteome</keyword>
<name>A0A839HGW6_9BURK</name>
<dbReference type="UniPathway" id="UPA00539"/>
<evidence type="ECO:0000256" key="4">
    <source>
        <dbReference type="SAM" id="MobiDB-lite"/>
    </source>
</evidence>